<dbReference type="SUPFAM" id="SSF56112">
    <property type="entry name" value="Protein kinase-like (PK-like)"/>
    <property type="match status" value="1"/>
</dbReference>
<name>A0ABU5I7U7_9BURK</name>
<accession>A0ABU5I7U7</accession>
<protein>
    <submittedName>
        <fullName evidence="2">Phosphotransferase family protein</fullName>
    </submittedName>
</protein>
<evidence type="ECO:0000259" key="1">
    <source>
        <dbReference type="Pfam" id="PF01636"/>
    </source>
</evidence>
<sequence length="355" mass="40123">MIKEHAAPISTAALMERLRGWLPTQMPGACDLDISDPVEPAQGSSSRTILFKLSWREQGVGHERDLVARIQREAACPLQSDVLHQYRTMAAIADAADVAVPRLVLAQEGAGILRAPFFLMERVEGRVPADFPSYHAQGWFAAELTAPQRERAWWNAIAEMAKLHRIGWQHFSFMAQEPQHAPDAGFYLEHFVGRWLAWAAQGEPYPLLDRALRHLLEHRPSVEHAGLVWNDARMGNTMFAADLRVASLLDFEVATLGPAEIDLAWWLYAEDLFSLRLGHQRIAGIPDREAAIRGFERLYGRPMPHFEYYEAIAALKHAVISIRDFRNGKSVNRSGALLDFATQRLSRYLDSDRRA</sequence>
<dbReference type="InterPro" id="IPR051678">
    <property type="entry name" value="AGP_Transferase"/>
</dbReference>
<dbReference type="Proteomes" id="UP001293718">
    <property type="component" value="Unassembled WGS sequence"/>
</dbReference>
<dbReference type="Pfam" id="PF01636">
    <property type="entry name" value="APH"/>
    <property type="match status" value="1"/>
</dbReference>
<dbReference type="InterPro" id="IPR011009">
    <property type="entry name" value="Kinase-like_dom_sf"/>
</dbReference>
<dbReference type="Gene3D" id="3.30.200.20">
    <property type="entry name" value="Phosphorylase Kinase, domain 1"/>
    <property type="match status" value="1"/>
</dbReference>
<organism evidence="2 3">
    <name type="scientific">Azohydromonas lata</name>
    <dbReference type="NCBI Taxonomy" id="45677"/>
    <lineage>
        <taxon>Bacteria</taxon>
        <taxon>Pseudomonadati</taxon>
        <taxon>Pseudomonadota</taxon>
        <taxon>Betaproteobacteria</taxon>
        <taxon>Burkholderiales</taxon>
        <taxon>Sphaerotilaceae</taxon>
        <taxon>Azohydromonas</taxon>
    </lineage>
</organism>
<reference evidence="2 3" key="1">
    <citation type="submission" date="2023-11" db="EMBL/GenBank/DDBJ databases">
        <title>Draft genome of Azohydromonas lata strain H1 (DSM1123), a polyhydroxyalkanoate producer.</title>
        <authorList>
            <person name="Traversa D."/>
            <person name="D'Addabbo P."/>
            <person name="Pazzani C."/>
            <person name="Manzari C."/>
            <person name="Chiara M."/>
            <person name="Scrascia M."/>
        </authorList>
    </citation>
    <scope>NUCLEOTIDE SEQUENCE [LARGE SCALE GENOMIC DNA]</scope>
    <source>
        <strain evidence="2 3">H1</strain>
        <plasmid evidence="2">unnamed</plasmid>
    </source>
</reference>
<dbReference type="InterPro" id="IPR002575">
    <property type="entry name" value="Aminoglycoside_PTrfase"/>
</dbReference>
<dbReference type="CDD" id="cd05154">
    <property type="entry name" value="ACAD10_11_N-like"/>
    <property type="match status" value="1"/>
</dbReference>
<keyword evidence="3" id="KW-1185">Reference proteome</keyword>
<dbReference type="EMBL" id="JAXOJX010000001">
    <property type="protein sequence ID" value="MDZ5455164.1"/>
    <property type="molecule type" value="Genomic_DNA"/>
</dbReference>
<dbReference type="PANTHER" id="PTHR21310">
    <property type="entry name" value="AMINOGLYCOSIDE PHOSPHOTRANSFERASE-RELATED-RELATED"/>
    <property type="match status" value="1"/>
</dbReference>
<evidence type="ECO:0000313" key="3">
    <source>
        <dbReference type="Proteomes" id="UP001293718"/>
    </source>
</evidence>
<gene>
    <name evidence="2" type="ORF">SM757_01115</name>
</gene>
<dbReference type="InterPro" id="IPR041726">
    <property type="entry name" value="ACAD10_11_N"/>
</dbReference>
<feature type="domain" description="Aminoglycoside phosphotransferase" evidence="1">
    <location>
        <begin position="61"/>
        <end position="277"/>
    </location>
</feature>
<evidence type="ECO:0000313" key="2">
    <source>
        <dbReference type="EMBL" id="MDZ5455164.1"/>
    </source>
</evidence>
<dbReference type="Gene3D" id="3.90.1200.10">
    <property type="match status" value="1"/>
</dbReference>
<keyword evidence="2" id="KW-0614">Plasmid</keyword>
<proteinExistence type="predicted"/>
<comment type="caution">
    <text evidence="2">The sequence shown here is derived from an EMBL/GenBank/DDBJ whole genome shotgun (WGS) entry which is preliminary data.</text>
</comment>
<dbReference type="PANTHER" id="PTHR21310:SF40">
    <property type="entry name" value="AMINOGLYCOSIDE PHOSPHOTRANSFERASE DOMAIN-CONTAINING PROTEIN-RELATED"/>
    <property type="match status" value="1"/>
</dbReference>
<geneLocation type="plasmid" evidence="2">
    <name>unnamed</name>
</geneLocation>
<dbReference type="RefSeq" id="WP_322463881.1">
    <property type="nucleotide sequence ID" value="NZ_JAXOJX010000001.1"/>
</dbReference>